<sequence>MSQQIKNVMLIGASGLLGSHVFEALQSEASFHLSVLARKSSKATFPSHIKVYRIDDDSPLAQLVDAFKGQDALVSTLPGRPYEVHMRMIDAAVQAGVKRFIPSEYGNNTCNAASELVPLYGDKAKVLAHLKSQESTGLTWTAIQNGQFFDWGLDTGWLSYDLKSKKALIFDSGKTKWSTTTIGTVAAAVVKVLLKPEETKNRPVHIASFTVSQQQVLDALEKASGASWTTDTIASDAAMKMGQEIDRNGDSEGLRLSVLLLMYADDADRGGNFEETFSLDNEMLGLPVEHLSLVVERIVKQQQA</sequence>
<dbReference type="EMBL" id="JBFMKM010000012">
    <property type="protein sequence ID" value="KAL1302311.1"/>
    <property type="molecule type" value="Genomic_DNA"/>
</dbReference>
<proteinExistence type="predicted"/>
<dbReference type="InterPro" id="IPR036291">
    <property type="entry name" value="NAD(P)-bd_dom_sf"/>
</dbReference>
<gene>
    <name evidence="4" type="ORF">AAFC00_002726</name>
</gene>
<evidence type="ECO:0000313" key="5">
    <source>
        <dbReference type="Proteomes" id="UP001562354"/>
    </source>
</evidence>
<dbReference type="SUPFAM" id="SSF51735">
    <property type="entry name" value="NAD(P)-binding Rossmann-fold domains"/>
    <property type="match status" value="1"/>
</dbReference>
<evidence type="ECO:0000313" key="4">
    <source>
        <dbReference type="EMBL" id="KAL1302311.1"/>
    </source>
</evidence>
<keyword evidence="5" id="KW-1185">Reference proteome</keyword>
<reference evidence="4 5" key="1">
    <citation type="submission" date="2024-07" db="EMBL/GenBank/DDBJ databases">
        <title>Draft sequence of the Neodothiora populina.</title>
        <authorList>
            <person name="Drown D.D."/>
            <person name="Schuette U.S."/>
            <person name="Buechlein A.B."/>
            <person name="Rusch D.R."/>
            <person name="Winton L.W."/>
            <person name="Adams G.A."/>
        </authorList>
    </citation>
    <scope>NUCLEOTIDE SEQUENCE [LARGE SCALE GENOMIC DNA]</scope>
    <source>
        <strain evidence="4 5">CPC 39397</strain>
    </source>
</reference>
<comment type="caution">
    <text evidence="4">The sequence shown here is derived from an EMBL/GenBank/DDBJ whole genome shotgun (WGS) entry which is preliminary data.</text>
</comment>
<dbReference type="CDD" id="cd05259">
    <property type="entry name" value="PCBER_SDR_a"/>
    <property type="match status" value="1"/>
</dbReference>
<feature type="domain" description="NmrA-like" evidence="3">
    <location>
        <begin position="6"/>
        <end position="237"/>
    </location>
</feature>
<dbReference type="InterPro" id="IPR008030">
    <property type="entry name" value="NmrA-like"/>
</dbReference>
<dbReference type="PANTHER" id="PTHR47706:SF9">
    <property type="entry name" value="NMRA-LIKE DOMAIN-CONTAINING PROTEIN-RELATED"/>
    <property type="match status" value="1"/>
</dbReference>
<organism evidence="4 5">
    <name type="scientific">Neodothiora populina</name>
    <dbReference type="NCBI Taxonomy" id="2781224"/>
    <lineage>
        <taxon>Eukaryota</taxon>
        <taxon>Fungi</taxon>
        <taxon>Dikarya</taxon>
        <taxon>Ascomycota</taxon>
        <taxon>Pezizomycotina</taxon>
        <taxon>Dothideomycetes</taxon>
        <taxon>Dothideomycetidae</taxon>
        <taxon>Dothideales</taxon>
        <taxon>Dothioraceae</taxon>
        <taxon>Neodothiora</taxon>
    </lineage>
</organism>
<keyword evidence="2" id="KW-0560">Oxidoreductase</keyword>
<evidence type="ECO:0000256" key="1">
    <source>
        <dbReference type="ARBA" id="ARBA00022857"/>
    </source>
</evidence>
<dbReference type="InterPro" id="IPR045312">
    <property type="entry name" value="PCBER-like"/>
</dbReference>
<dbReference type="Gene3D" id="3.40.50.720">
    <property type="entry name" value="NAD(P)-binding Rossmann-like Domain"/>
    <property type="match status" value="1"/>
</dbReference>
<name>A0ABR3P8B4_9PEZI</name>
<dbReference type="InterPro" id="IPR051609">
    <property type="entry name" value="NmrA/Isoflavone_reductase-like"/>
</dbReference>
<protein>
    <recommendedName>
        <fullName evidence="3">NmrA-like domain-containing protein</fullName>
    </recommendedName>
</protein>
<evidence type="ECO:0000256" key="2">
    <source>
        <dbReference type="ARBA" id="ARBA00023002"/>
    </source>
</evidence>
<keyword evidence="1" id="KW-0521">NADP</keyword>
<dbReference type="RefSeq" id="XP_069198587.1">
    <property type="nucleotide sequence ID" value="XM_069342081.1"/>
</dbReference>
<dbReference type="PANTHER" id="PTHR47706">
    <property type="entry name" value="NMRA-LIKE FAMILY PROTEIN"/>
    <property type="match status" value="1"/>
</dbReference>
<dbReference type="Gene3D" id="3.90.25.10">
    <property type="entry name" value="UDP-galactose 4-epimerase, domain 1"/>
    <property type="match status" value="1"/>
</dbReference>
<dbReference type="GeneID" id="95976428"/>
<dbReference type="Pfam" id="PF05368">
    <property type="entry name" value="NmrA"/>
    <property type="match status" value="1"/>
</dbReference>
<accession>A0ABR3P8B4</accession>
<evidence type="ECO:0000259" key="3">
    <source>
        <dbReference type="Pfam" id="PF05368"/>
    </source>
</evidence>
<dbReference type="Proteomes" id="UP001562354">
    <property type="component" value="Unassembled WGS sequence"/>
</dbReference>